<evidence type="ECO:0008006" key="4">
    <source>
        <dbReference type="Google" id="ProtNLM"/>
    </source>
</evidence>
<comment type="caution">
    <text evidence="2">The sequence shown here is derived from an EMBL/GenBank/DDBJ whole genome shotgun (WGS) entry which is preliminary data.</text>
</comment>
<accession>A0ABU6WAB1</accession>
<evidence type="ECO:0000256" key="1">
    <source>
        <dbReference type="SAM" id="SignalP"/>
    </source>
</evidence>
<dbReference type="Proteomes" id="UP001341840">
    <property type="component" value="Unassembled WGS sequence"/>
</dbReference>
<keyword evidence="1" id="KW-0732">Signal</keyword>
<name>A0ABU6WAB1_9FABA</name>
<feature type="chain" id="PRO_5046671494" description="Secreted protein" evidence="1">
    <location>
        <begin position="22"/>
        <end position="66"/>
    </location>
</feature>
<sequence>MGALLFLISALLSRGLDLVQSDRDDPSLPLVTAPFGKSFWILTRVLEAPKFARPLFNVEQCIRQEP</sequence>
<reference evidence="2 3" key="1">
    <citation type="journal article" date="2023" name="Plants (Basel)">
        <title>Bridging the Gap: Combining Genomics and Transcriptomics Approaches to Understand Stylosanthes scabra, an Orphan Legume from the Brazilian Caatinga.</title>
        <authorList>
            <person name="Ferreira-Neto J.R.C."/>
            <person name="da Silva M.D."/>
            <person name="Binneck E."/>
            <person name="de Melo N.F."/>
            <person name="da Silva R.H."/>
            <person name="de Melo A.L.T.M."/>
            <person name="Pandolfi V."/>
            <person name="Bustamante F.O."/>
            <person name="Brasileiro-Vidal A.C."/>
            <person name="Benko-Iseppon A.M."/>
        </authorList>
    </citation>
    <scope>NUCLEOTIDE SEQUENCE [LARGE SCALE GENOMIC DNA]</scope>
    <source>
        <tissue evidence="2">Leaves</tissue>
    </source>
</reference>
<proteinExistence type="predicted"/>
<dbReference type="EMBL" id="JASCZI010181281">
    <property type="protein sequence ID" value="MED6180918.1"/>
    <property type="molecule type" value="Genomic_DNA"/>
</dbReference>
<evidence type="ECO:0000313" key="2">
    <source>
        <dbReference type="EMBL" id="MED6180918.1"/>
    </source>
</evidence>
<protein>
    <recommendedName>
        <fullName evidence="4">Secreted protein</fullName>
    </recommendedName>
</protein>
<keyword evidence="3" id="KW-1185">Reference proteome</keyword>
<evidence type="ECO:0000313" key="3">
    <source>
        <dbReference type="Proteomes" id="UP001341840"/>
    </source>
</evidence>
<organism evidence="2 3">
    <name type="scientific">Stylosanthes scabra</name>
    <dbReference type="NCBI Taxonomy" id="79078"/>
    <lineage>
        <taxon>Eukaryota</taxon>
        <taxon>Viridiplantae</taxon>
        <taxon>Streptophyta</taxon>
        <taxon>Embryophyta</taxon>
        <taxon>Tracheophyta</taxon>
        <taxon>Spermatophyta</taxon>
        <taxon>Magnoliopsida</taxon>
        <taxon>eudicotyledons</taxon>
        <taxon>Gunneridae</taxon>
        <taxon>Pentapetalae</taxon>
        <taxon>rosids</taxon>
        <taxon>fabids</taxon>
        <taxon>Fabales</taxon>
        <taxon>Fabaceae</taxon>
        <taxon>Papilionoideae</taxon>
        <taxon>50 kb inversion clade</taxon>
        <taxon>dalbergioids sensu lato</taxon>
        <taxon>Dalbergieae</taxon>
        <taxon>Pterocarpus clade</taxon>
        <taxon>Stylosanthes</taxon>
    </lineage>
</organism>
<feature type="signal peptide" evidence="1">
    <location>
        <begin position="1"/>
        <end position="21"/>
    </location>
</feature>
<gene>
    <name evidence="2" type="ORF">PIB30_014473</name>
</gene>